<evidence type="ECO:0000256" key="5">
    <source>
        <dbReference type="SAM" id="MobiDB-lite"/>
    </source>
</evidence>
<dbReference type="PANTHER" id="PTHR43272:SF83">
    <property type="entry name" value="ACYL-COA SYNTHETASE LONG-CHAIN, ISOFORM J"/>
    <property type="match status" value="1"/>
</dbReference>
<evidence type="ECO:0000259" key="6">
    <source>
        <dbReference type="Pfam" id="PF00501"/>
    </source>
</evidence>
<dbReference type="EMBL" id="JADGJH010004216">
    <property type="protein sequence ID" value="KAJ3086731.1"/>
    <property type="molecule type" value="Genomic_DNA"/>
</dbReference>
<evidence type="ECO:0000256" key="1">
    <source>
        <dbReference type="ARBA" id="ARBA00006432"/>
    </source>
</evidence>
<feature type="domain" description="AMP-dependent synthetase/ligase" evidence="6">
    <location>
        <begin position="100"/>
        <end position="209"/>
    </location>
</feature>
<dbReference type="Proteomes" id="UP001211907">
    <property type="component" value="Unassembled WGS sequence"/>
</dbReference>
<name>A0AAD5X7P9_9FUNG</name>
<feature type="compositionally biased region" description="Low complexity" evidence="5">
    <location>
        <begin position="72"/>
        <end position="89"/>
    </location>
</feature>
<feature type="region of interest" description="Disordered" evidence="5">
    <location>
        <begin position="68"/>
        <end position="91"/>
    </location>
</feature>
<keyword evidence="8" id="KW-1185">Reference proteome</keyword>
<dbReference type="GO" id="GO:0005783">
    <property type="term" value="C:endoplasmic reticulum"/>
    <property type="evidence" value="ECO:0007669"/>
    <property type="project" value="TreeGrafter"/>
</dbReference>
<dbReference type="Gene3D" id="3.40.50.12780">
    <property type="entry name" value="N-terminal domain of ligase-like"/>
    <property type="match status" value="1"/>
</dbReference>
<comment type="caution">
    <text evidence="7">The sequence shown here is derived from an EMBL/GenBank/DDBJ whole genome shotgun (WGS) entry which is preliminary data.</text>
</comment>
<sequence length="239" mass="25579">MASEQVTVEVLAEGQRSGVRRNVLSPHALTTQPDSGVATVLDIVRLAADNTARALGARRVVATVVESRDAPPDANANANANADADADAPAPRPPARAWSFFTLSPFEWLSYKQVAALAFAYGAGLRALGLLPTQRLSLFADTSRDWLIMALAASTQNITITTAYATLGEDGLAYSLEECEVSTIFTNAHLLPIVAKVVSSVKRLQNVIYTGVASEEQLRLFKDIRSSLKIVSLDELLAL</sequence>
<dbReference type="InterPro" id="IPR000873">
    <property type="entry name" value="AMP-dep_synth/lig_dom"/>
</dbReference>
<dbReference type="GO" id="GO:0005811">
    <property type="term" value="C:lipid droplet"/>
    <property type="evidence" value="ECO:0007669"/>
    <property type="project" value="TreeGrafter"/>
</dbReference>
<organism evidence="7 8">
    <name type="scientific">Physocladia obscura</name>
    <dbReference type="NCBI Taxonomy" id="109957"/>
    <lineage>
        <taxon>Eukaryota</taxon>
        <taxon>Fungi</taxon>
        <taxon>Fungi incertae sedis</taxon>
        <taxon>Chytridiomycota</taxon>
        <taxon>Chytridiomycota incertae sedis</taxon>
        <taxon>Chytridiomycetes</taxon>
        <taxon>Chytridiales</taxon>
        <taxon>Chytriomycetaceae</taxon>
        <taxon>Physocladia</taxon>
    </lineage>
</organism>
<evidence type="ECO:0000313" key="8">
    <source>
        <dbReference type="Proteomes" id="UP001211907"/>
    </source>
</evidence>
<accession>A0AAD5X7P9</accession>
<dbReference type="GO" id="GO:0035336">
    <property type="term" value="P:long-chain fatty-acyl-CoA metabolic process"/>
    <property type="evidence" value="ECO:0007669"/>
    <property type="project" value="TreeGrafter"/>
</dbReference>
<dbReference type="GO" id="GO:0004467">
    <property type="term" value="F:long-chain fatty acid-CoA ligase activity"/>
    <property type="evidence" value="ECO:0007669"/>
    <property type="project" value="TreeGrafter"/>
</dbReference>
<feature type="non-terminal residue" evidence="7">
    <location>
        <position position="1"/>
    </location>
</feature>
<evidence type="ECO:0000256" key="2">
    <source>
        <dbReference type="ARBA" id="ARBA00022598"/>
    </source>
</evidence>
<dbReference type="AlphaFoldDB" id="A0AAD5X7P9"/>
<dbReference type="GO" id="GO:0005886">
    <property type="term" value="C:plasma membrane"/>
    <property type="evidence" value="ECO:0007669"/>
    <property type="project" value="TreeGrafter"/>
</dbReference>
<dbReference type="GO" id="GO:0005524">
    <property type="term" value="F:ATP binding"/>
    <property type="evidence" value="ECO:0007669"/>
    <property type="project" value="UniProtKB-KW"/>
</dbReference>
<proteinExistence type="inferred from homology"/>
<evidence type="ECO:0000256" key="3">
    <source>
        <dbReference type="ARBA" id="ARBA00022741"/>
    </source>
</evidence>
<dbReference type="InterPro" id="IPR042099">
    <property type="entry name" value="ANL_N_sf"/>
</dbReference>
<dbReference type="Pfam" id="PF00501">
    <property type="entry name" value="AMP-binding"/>
    <property type="match status" value="1"/>
</dbReference>
<keyword evidence="4" id="KW-0067">ATP-binding</keyword>
<evidence type="ECO:0000313" key="7">
    <source>
        <dbReference type="EMBL" id="KAJ3086731.1"/>
    </source>
</evidence>
<comment type="similarity">
    <text evidence="1">Belongs to the ATP-dependent AMP-binding enzyme family.</text>
</comment>
<dbReference type="PANTHER" id="PTHR43272">
    <property type="entry name" value="LONG-CHAIN-FATTY-ACID--COA LIGASE"/>
    <property type="match status" value="1"/>
</dbReference>
<reference evidence="7" key="1">
    <citation type="submission" date="2020-05" db="EMBL/GenBank/DDBJ databases">
        <title>Phylogenomic resolution of chytrid fungi.</title>
        <authorList>
            <person name="Stajich J.E."/>
            <person name="Amses K."/>
            <person name="Simmons R."/>
            <person name="Seto K."/>
            <person name="Myers J."/>
            <person name="Bonds A."/>
            <person name="Quandt C.A."/>
            <person name="Barry K."/>
            <person name="Liu P."/>
            <person name="Grigoriev I."/>
            <person name="Longcore J.E."/>
            <person name="James T.Y."/>
        </authorList>
    </citation>
    <scope>NUCLEOTIDE SEQUENCE</scope>
    <source>
        <strain evidence="7">JEL0513</strain>
    </source>
</reference>
<protein>
    <submittedName>
        <fullName evidence="7">Long-chain fatty acid-CoA ligase</fullName>
    </submittedName>
</protein>
<gene>
    <name evidence="7" type="primary">FAA4_6</name>
    <name evidence="7" type="ORF">HK100_008604</name>
</gene>
<keyword evidence="2 7" id="KW-0436">Ligase</keyword>
<evidence type="ECO:0000256" key="4">
    <source>
        <dbReference type="ARBA" id="ARBA00022840"/>
    </source>
</evidence>
<dbReference type="SUPFAM" id="SSF56801">
    <property type="entry name" value="Acetyl-CoA synthetase-like"/>
    <property type="match status" value="1"/>
</dbReference>
<keyword evidence="3" id="KW-0547">Nucleotide-binding</keyword>